<protein>
    <submittedName>
        <fullName evidence="1">Uncharacterized protein</fullName>
    </submittedName>
</protein>
<dbReference type="RefSeq" id="WP_168551444.1">
    <property type="nucleotide sequence ID" value="NZ_JAAWWL010000001.1"/>
</dbReference>
<reference evidence="1 2" key="1">
    <citation type="submission" date="2020-04" db="EMBL/GenBank/DDBJ databases">
        <authorList>
            <person name="Yoon J."/>
        </authorList>
    </citation>
    <scope>NUCLEOTIDE SEQUENCE [LARGE SCALE GENOMIC DNA]</scope>
    <source>
        <strain evidence="1 2">DJ-13</strain>
    </source>
</reference>
<name>A0ABX1GQP5_9FLAO</name>
<proteinExistence type="predicted"/>
<keyword evidence="2" id="KW-1185">Reference proteome</keyword>
<organism evidence="1 2">
    <name type="scientific">Croceivirga thetidis</name>
    <dbReference type="NCBI Taxonomy" id="2721623"/>
    <lineage>
        <taxon>Bacteria</taxon>
        <taxon>Pseudomonadati</taxon>
        <taxon>Bacteroidota</taxon>
        <taxon>Flavobacteriia</taxon>
        <taxon>Flavobacteriales</taxon>
        <taxon>Flavobacteriaceae</taxon>
        <taxon>Croceivirga</taxon>
    </lineage>
</organism>
<gene>
    <name evidence="1" type="ORF">HCU67_04845</name>
</gene>
<accession>A0ABX1GQP5</accession>
<comment type="caution">
    <text evidence="1">The sequence shown here is derived from an EMBL/GenBank/DDBJ whole genome shotgun (WGS) entry which is preliminary data.</text>
</comment>
<evidence type="ECO:0000313" key="1">
    <source>
        <dbReference type="EMBL" id="NKI31260.1"/>
    </source>
</evidence>
<evidence type="ECO:0000313" key="2">
    <source>
        <dbReference type="Proteomes" id="UP000718451"/>
    </source>
</evidence>
<dbReference type="Proteomes" id="UP000718451">
    <property type="component" value="Unassembled WGS sequence"/>
</dbReference>
<sequence>MDKIEILIKRDSAGNPIDLESMSLADSKAFSEILISLIKIVEFEKDLHLKIGVRKSSAVKSIIGPTDHMEIVYKKIEKASKSEVDRDNFYVKHLNKIREKAYQNEDFDITYTKKGNRISIKPLFTNQFKTTRNTQKGKGDFKIKFLNGTLTDCGGIKPNFHISVGESSFTIKCSPEEARMLGGKLYENINVCAWVKEENEKETYKLCDVYDEKEAELFFDLSDFFKLLKNKEGTEPFHFISDKLEDFYDNKDYDGAVKFIKPFIHESSLPVYLRTILVVSKGLKNVMPLTGLLNEVEGYLESKIGKVY</sequence>
<dbReference type="EMBL" id="JAAWWL010000001">
    <property type="protein sequence ID" value="NKI31260.1"/>
    <property type="molecule type" value="Genomic_DNA"/>
</dbReference>